<name>A0A2V3IWP3_9FLOR</name>
<dbReference type="InterPro" id="IPR017972">
    <property type="entry name" value="Cyt_P450_CS"/>
</dbReference>
<dbReference type="SUPFAM" id="SSF48264">
    <property type="entry name" value="Cytochrome P450"/>
    <property type="match status" value="1"/>
</dbReference>
<comment type="cofactor">
    <cofactor evidence="1 5">
        <name>heme</name>
        <dbReference type="ChEBI" id="CHEBI:30413"/>
    </cofactor>
</comment>
<reference evidence="8 9" key="1">
    <citation type="journal article" date="2018" name="Mol. Biol. Evol.">
        <title>Analysis of the draft genome of the red seaweed Gracilariopsis chorda provides insights into genome size evolution in Rhodophyta.</title>
        <authorList>
            <person name="Lee J."/>
            <person name="Yang E.C."/>
            <person name="Graf L."/>
            <person name="Yang J.H."/>
            <person name="Qiu H."/>
            <person name="Zel Zion U."/>
            <person name="Chan C.X."/>
            <person name="Stephens T.G."/>
            <person name="Weber A.P.M."/>
            <person name="Boo G.H."/>
            <person name="Boo S.M."/>
            <person name="Kim K.M."/>
            <person name="Shin Y."/>
            <person name="Jung M."/>
            <person name="Lee S.J."/>
            <person name="Yim H.S."/>
            <person name="Lee J.H."/>
            <person name="Bhattacharya D."/>
            <person name="Yoon H.S."/>
        </authorList>
    </citation>
    <scope>NUCLEOTIDE SEQUENCE [LARGE SCALE GENOMIC DNA]</scope>
    <source>
        <strain evidence="8 9">SKKU-2015</strain>
        <tissue evidence="8">Whole body</tissue>
    </source>
</reference>
<proteinExistence type="inferred from homology"/>
<accession>A0A2V3IWP3</accession>
<evidence type="ECO:0000256" key="7">
    <source>
        <dbReference type="SAM" id="Phobius"/>
    </source>
</evidence>
<comment type="similarity">
    <text evidence="2 6">Belongs to the cytochrome P450 family.</text>
</comment>
<dbReference type="InterPro" id="IPR050121">
    <property type="entry name" value="Cytochrome_P450_monoxygenase"/>
</dbReference>
<dbReference type="Proteomes" id="UP000247409">
    <property type="component" value="Unassembled WGS sequence"/>
</dbReference>
<evidence type="ECO:0000256" key="4">
    <source>
        <dbReference type="ARBA" id="ARBA00023004"/>
    </source>
</evidence>
<keyword evidence="7" id="KW-1133">Transmembrane helix</keyword>
<dbReference type="InterPro" id="IPR036396">
    <property type="entry name" value="Cyt_P450_sf"/>
</dbReference>
<dbReference type="AlphaFoldDB" id="A0A2V3IWP3"/>
<dbReference type="PRINTS" id="PR00385">
    <property type="entry name" value="P450"/>
</dbReference>
<feature type="binding site" description="axial binding residue" evidence="5">
    <location>
        <position position="521"/>
    </location>
    <ligand>
        <name>heme</name>
        <dbReference type="ChEBI" id="CHEBI:30413"/>
    </ligand>
    <ligandPart>
        <name>Fe</name>
        <dbReference type="ChEBI" id="CHEBI:18248"/>
    </ligandPart>
</feature>
<dbReference type="CDD" id="cd00302">
    <property type="entry name" value="cytochrome_P450"/>
    <property type="match status" value="1"/>
</dbReference>
<dbReference type="Gene3D" id="1.10.630.10">
    <property type="entry name" value="Cytochrome P450"/>
    <property type="match status" value="2"/>
</dbReference>
<dbReference type="InterPro" id="IPR002403">
    <property type="entry name" value="Cyt_P450_E_grp-IV"/>
</dbReference>
<keyword evidence="5 6" id="KW-0349">Heme</keyword>
<comment type="caution">
    <text evidence="8">The sequence shown here is derived from an EMBL/GenBank/DDBJ whole genome shotgun (WGS) entry which is preliminary data.</text>
</comment>
<dbReference type="GO" id="GO:0016705">
    <property type="term" value="F:oxidoreductase activity, acting on paired donors, with incorporation or reduction of molecular oxygen"/>
    <property type="evidence" value="ECO:0007669"/>
    <property type="project" value="InterPro"/>
</dbReference>
<dbReference type="GO" id="GO:0004497">
    <property type="term" value="F:monooxygenase activity"/>
    <property type="evidence" value="ECO:0007669"/>
    <property type="project" value="UniProtKB-KW"/>
</dbReference>
<dbReference type="PROSITE" id="PS00086">
    <property type="entry name" value="CYTOCHROME_P450"/>
    <property type="match status" value="1"/>
</dbReference>
<dbReference type="PANTHER" id="PTHR24305:SF166">
    <property type="entry name" value="CYTOCHROME P450 12A4, MITOCHONDRIAL-RELATED"/>
    <property type="match status" value="1"/>
</dbReference>
<evidence type="ECO:0000256" key="5">
    <source>
        <dbReference type="PIRSR" id="PIRSR602403-1"/>
    </source>
</evidence>
<feature type="transmembrane region" description="Helical" evidence="7">
    <location>
        <begin position="71"/>
        <end position="91"/>
    </location>
</feature>
<dbReference type="Pfam" id="PF00067">
    <property type="entry name" value="p450"/>
    <property type="match status" value="1"/>
</dbReference>
<evidence type="ECO:0000256" key="1">
    <source>
        <dbReference type="ARBA" id="ARBA00001971"/>
    </source>
</evidence>
<evidence type="ECO:0000313" key="9">
    <source>
        <dbReference type="Proteomes" id="UP000247409"/>
    </source>
</evidence>
<dbReference type="STRING" id="448386.A0A2V3IWP3"/>
<dbReference type="GO" id="GO:0020037">
    <property type="term" value="F:heme binding"/>
    <property type="evidence" value="ECO:0007669"/>
    <property type="project" value="InterPro"/>
</dbReference>
<keyword evidence="9" id="KW-1185">Reference proteome</keyword>
<dbReference type="OrthoDB" id="2023at2759"/>
<dbReference type="GO" id="GO:0005506">
    <property type="term" value="F:iron ion binding"/>
    <property type="evidence" value="ECO:0007669"/>
    <property type="project" value="InterPro"/>
</dbReference>
<keyword evidence="7" id="KW-0472">Membrane</keyword>
<keyword evidence="4 5" id="KW-0408">Iron</keyword>
<keyword evidence="6" id="KW-0560">Oxidoreductase</keyword>
<keyword evidence="7" id="KW-0812">Transmembrane</keyword>
<evidence type="ECO:0000313" key="8">
    <source>
        <dbReference type="EMBL" id="PXF46519.1"/>
    </source>
</evidence>
<dbReference type="PANTHER" id="PTHR24305">
    <property type="entry name" value="CYTOCHROME P450"/>
    <property type="match status" value="1"/>
</dbReference>
<protein>
    <submittedName>
        <fullName evidence="8">Cytochrome P450 4V2</fullName>
    </submittedName>
</protein>
<dbReference type="InterPro" id="IPR001128">
    <property type="entry name" value="Cyt_P450"/>
</dbReference>
<evidence type="ECO:0000256" key="6">
    <source>
        <dbReference type="RuleBase" id="RU000461"/>
    </source>
</evidence>
<dbReference type="PRINTS" id="PR00465">
    <property type="entry name" value="EP450IV"/>
</dbReference>
<evidence type="ECO:0000256" key="3">
    <source>
        <dbReference type="ARBA" id="ARBA00022723"/>
    </source>
</evidence>
<gene>
    <name evidence="8" type="ORF">BWQ96_03754</name>
</gene>
<keyword evidence="3 5" id="KW-0479">Metal-binding</keyword>
<keyword evidence="6" id="KW-0503">Monooxygenase</keyword>
<organism evidence="8 9">
    <name type="scientific">Gracilariopsis chorda</name>
    <dbReference type="NCBI Taxonomy" id="448386"/>
    <lineage>
        <taxon>Eukaryota</taxon>
        <taxon>Rhodophyta</taxon>
        <taxon>Florideophyceae</taxon>
        <taxon>Rhodymeniophycidae</taxon>
        <taxon>Gracilariales</taxon>
        <taxon>Gracilariaceae</taxon>
        <taxon>Gracilariopsis</taxon>
    </lineage>
</organism>
<dbReference type="EMBL" id="NBIV01000037">
    <property type="protein sequence ID" value="PXF46519.1"/>
    <property type="molecule type" value="Genomic_DNA"/>
</dbReference>
<evidence type="ECO:0000256" key="2">
    <source>
        <dbReference type="ARBA" id="ARBA00010617"/>
    </source>
</evidence>
<sequence>MSDKAPKGSSWYATATDVLSSAYDGIVPTLGYIKRSVEDVIQIPYSNVTEGHSNITSSYSSLESSTNYSNVTIAIGVVAASAVGAGIYSCAKMYRRRNKYRHYKTNQLAPGPTPLPIVGNVLQLRTHYYETLYRFVEQPASVFWVMSDPFIVVNEEAALRRVLGGANGLYTKPKYFGYRSRAVTKAVQSEKKQVALESIQYDPNGDVSRAALEGMIISSFGTIKGSMVDLLHMLDDASSHDITIRPNNDPDTVNPVRRSIVGLNLNLLFGVKGERANEVDHRHVSETISSAGTEFARRMVNPFKVLIDIPSNLRFLFDVSSLISLGRRLCGILDDSVKCSMASEGHGGVRNASGCSWVHAWIGKVGTIGKLGKVVGLLMASTQTVPLAAVWMLHLVANDENIKAKLREELEDLGVHKIRDLRYEHLEKMEVAEAVIKETLRLYPPFPLIQRQAQLDDVLADITVTAGSIVYVVPWLVHRNPKYWSNAHEFRPERFLEESRSHGDAPSDWLYLPFGRGSRMCAGSKLALTELKILLCHAVCSYDWESRKEIILRDSKFPELGMDPKGIRMSFRRRN</sequence>